<dbReference type="EMBL" id="FMWG01000018">
    <property type="protein sequence ID" value="SCZ73737.1"/>
    <property type="molecule type" value="Genomic_DNA"/>
</dbReference>
<dbReference type="Pfam" id="PF05036">
    <property type="entry name" value="SPOR"/>
    <property type="match status" value="1"/>
</dbReference>
<dbReference type="OrthoDB" id="8479416at2"/>
<proteinExistence type="predicted"/>
<dbReference type="InterPro" id="IPR007730">
    <property type="entry name" value="SPOR-like_dom"/>
</dbReference>
<dbReference type="PROSITE" id="PS51724">
    <property type="entry name" value="SPOR"/>
    <property type="match status" value="1"/>
</dbReference>
<evidence type="ECO:0000259" key="2">
    <source>
        <dbReference type="PROSITE" id="PS51724"/>
    </source>
</evidence>
<feature type="domain" description="SPOR" evidence="2">
    <location>
        <begin position="300"/>
        <end position="385"/>
    </location>
</feature>
<dbReference type="GO" id="GO:0042834">
    <property type="term" value="F:peptidoglycan binding"/>
    <property type="evidence" value="ECO:0007669"/>
    <property type="project" value="InterPro"/>
</dbReference>
<organism evidence="3 4">
    <name type="scientific">Epibacterium ulvae</name>
    <dbReference type="NCBI Taxonomy" id="1156985"/>
    <lineage>
        <taxon>Bacteria</taxon>
        <taxon>Pseudomonadati</taxon>
        <taxon>Pseudomonadota</taxon>
        <taxon>Alphaproteobacteria</taxon>
        <taxon>Rhodobacterales</taxon>
        <taxon>Roseobacteraceae</taxon>
        <taxon>Epibacterium</taxon>
    </lineage>
</organism>
<sequence>MTFFTQAGKNPTSSESGFRQGDAAAGLQSGQTQVYSGPGTETYAQSAYSSDLPYSASPDDFQQSQGYQPPAPGRDWTKSLGIVGGIASLALVVGLGVWGYKLIVRDVSGVPVVRAIEGPMRIAPETPGGQQANNQGLAVNAVAAFGSAEEPADRLTLAPEAIELTEDDKTFAELRQVETLATPQTLELETAQVRQEPEAVRLTEGFRNGDIDSLVAEIAQESGVFATETRVAALVPAQINDSPLRDIEPVIATVPLDAPGVRVSLRPNLRPAGLLRSANAVQPQPVSAIAATALDVDPNSLPVGTRLAQIGAHASEDIAHAEWVRISGKFQDYFAGKQRVIQRTEKGGRPVYRLRVMGFADLSDARRFCSLLVSGNEACIPATTR</sequence>
<accession>A0A1G5RI66</accession>
<dbReference type="AlphaFoldDB" id="A0A1G5RI66"/>
<keyword evidence="4" id="KW-1185">Reference proteome</keyword>
<dbReference type="Proteomes" id="UP000198767">
    <property type="component" value="Unassembled WGS sequence"/>
</dbReference>
<name>A0A1G5RI66_9RHOB</name>
<evidence type="ECO:0000256" key="1">
    <source>
        <dbReference type="SAM" id="MobiDB-lite"/>
    </source>
</evidence>
<evidence type="ECO:0000313" key="4">
    <source>
        <dbReference type="Proteomes" id="UP000198767"/>
    </source>
</evidence>
<dbReference type="RefSeq" id="WP_090221160.1">
    <property type="nucleotide sequence ID" value="NZ_FMWG01000018.1"/>
</dbReference>
<gene>
    <name evidence="3" type="ORF">SAMN04488118_11841</name>
</gene>
<evidence type="ECO:0000313" key="3">
    <source>
        <dbReference type="EMBL" id="SCZ73737.1"/>
    </source>
</evidence>
<reference evidence="3 4" key="1">
    <citation type="submission" date="2016-10" db="EMBL/GenBank/DDBJ databases">
        <authorList>
            <person name="de Groot N.N."/>
        </authorList>
    </citation>
    <scope>NUCLEOTIDE SEQUENCE [LARGE SCALE GENOMIC DNA]</scope>
    <source>
        <strain evidence="3 4">U95</strain>
    </source>
</reference>
<feature type="region of interest" description="Disordered" evidence="1">
    <location>
        <begin position="1"/>
        <end position="46"/>
    </location>
</feature>
<feature type="compositionally biased region" description="Polar residues" evidence="1">
    <location>
        <begin position="1"/>
        <end position="17"/>
    </location>
</feature>
<protein>
    <submittedName>
        <fullName evidence="3">Sporulation related domain-containing protein</fullName>
    </submittedName>
</protein>
<dbReference type="STRING" id="1156985.SAMN04488118_11841"/>